<organism evidence="7 8">
    <name type="scientific">Dacryopinax primogenitus (strain DJM 731)</name>
    <name type="common">Brown rot fungus</name>
    <dbReference type="NCBI Taxonomy" id="1858805"/>
    <lineage>
        <taxon>Eukaryota</taxon>
        <taxon>Fungi</taxon>
        <taxon>Dikarya</taxon>
        <taxon>Basidiomycota</taxon>
        <taxon>Agaricomycotina</taxon>
        <taxon>Dacrymycetes</taxon>
        <taxon>Dacrymycetales</taxon>
        <taxon>Dacrymycetaceae</taxon>
        <taxon>Dacryopinax</taxon>
    </lineage>
</organism>
<dbReference type="OMA" id="PEYYVPR"/>
<dbReference type="EMBL" id="JH795878">
    <property type="protein sequence ID" value="EJT97160.1"/>
    <property type="molecule type" value="Genomic_DNA"/>
</dbReference>
<evidence type="ECO:0000256" key="5">
    <source>
        <dbReference type="SAM" id="MobiDB-lite"/>
    </source>
</evidence>
<dbReference type="OrthoDB" id="201153at2759"/>
<feature type="region of interest" description="Disordered" evidence="5">
    <location>
        <begin position="31"/>
        <end position="54"/>
    </location>
</feature>
<sequence length="607" mass="67780">MPPSLLDVLYVASSAARIASRSATIQTAQWAHRSRLPEYRSRQQSQNPTSNSNPALQVNLLEQQRKAAASLNDIQSYVHPDQPGDFSQVAEAALESGCPAVEETPLFDGGNAGHETYNGSAKGAPMCLSSSSEENVVPAPGSPPSKPVLPSQRVEGSTLLDEPTVTLKPSRVPSSRLARLLHYGGLAAGLGVGAASEFLRRRNRQDTSTPIFLSETNVARLVDKLGKMRGAALKLGQFLSIQDAHVLPPQLEAIFQQLQNKANYMPDSQMQQVMNAELGTNWRLIFEDFDAIPIASASIGQVHRARLADTGMEVAVKIQFPNVAESIVSDLSNLSLLLTTSSLLPPGLFLQNTITAMQQELADECDYEREARYMQNFAHKLHGDEMFNVPRVVSEYTTKRVLVMEWMHGVPLTRAIHFDQNVKNEIASAVLRLCLRELFELSMMQTDPNWTNFLWNPTTHQIELIDFGATREYSQLFIKQWLRLLRAAINSEKEQCLQASRAVGYLTGEENEEMVSAHLEAMFLLAQPFRESSDQPYQFKDQTITTQIKALIPIMLRHRLTPPPRETYSLNRMLSGAFLLCARLDAEVYCSQIWHETTDCYEDNYSN</sequence>
<reference evidence="7 8" key="1">
    <citation type="journal article" date="2012" name="Science">
        <title>The Paleozoic origin of enzymatic lignin decomposition reconstructed from 31 fungal genomes.</title>
        <authorList>
            <person name="Floudas D."/>
            <person name="Binder M."/>
            <person name="Riley R."/>
            <person name="Barry K."/>
            <person name="Blanchette R.A."/>
            <person name="Henrissat B."/>
            <person name="Martinez A.T."/>
            <person name="Otillar R."/>
            <person name="Spatafora J.W."/>
            <person name="Yadav J.S."/>
            <person name="Aerts A."/>
            <person name="Benoit I."/>
            <person name="Boyd A."/>
            <person name="Carlson A."/>
            <person name="Copeland A."/>
            <person name="Coutinho P.M."/>
            <person name="de Vries R.P."/>
            <person name="Ferreira P."/>
            <person name="Findley K."/>
            <person name="Foster B."/>
            <person name="Gaskell J."/>
            <person name="Glotzer D."/>
            <person name="Gorecki P."/>
            <person name="Heitman J."/>
            <person name="Hesse C."/>
            <person name="Hori C."/>
            <person name="Igarashi K."/>
            <person name="Jurgens J.A."/>
            <person name="Kallen N."/>
            <person name="Kersten P."/>
            <person name="Kohler A."/>
            <person name="Kuees U."/>
            <person name="Kumar T.K.A."/>
            <person name="Kuo A."/>
            <person name="LaButti K."/>
            <person name="Larrondo L.F."/>
            <person name="Lindquist E."/>
            <person name="Ling A."/>
            <person name="Lombard V."/>
            <person name="Lucas S."/>
            <person name="Lundell T."/>
            <person name="Martin R."/>
            <person name="McLaughlin D.J."/>
            <person name="Morgenstern I."/>
            <person name="Morin E."/>
            <person name="Murat C."/>
            <person name="Nagy L.G."/>
            <person name="Nolan M."/>
            <person name="Ohm R.A."/>
            <person name="Patyshakuliyeva A."/>
            <person name="Rokas A."/>
            <person name="Ruiz-Duenas F.J."/>
            <person name="Sabat G."/>
            <person name="Salamov A."/>
            <person name="Samejima M."/>
            <person name="Schmutz J."/>
            <person name="Slot J.C."/>
            <person name="St John F."/>
            <person name="Stenlid J."/>
            <person name="Sun H."/>
            <person name="Sun S."/>
            <person name="Syed K."/>
            <person name="Tsang A."/>
            <person name="Wiebenga A."/>
            <person name="Young D."/>
            <person name="Pisabarro A."/>
            <person name="Eastwood D.C."/>
            <person name="Martin F."/>
            <person name="Cullen D."/>
            <person name="Grigoriev I.V."/>
            <person name="Hibbett D.S."/>
        </authorList>
    </citation>
    <scope>NUCLEOTIDE SEQUENCE [LARGE SCALE GENOMIC DNA]</scope>
    <source>
        <strain evidence="7 8">DJM-731 SS1</strain>
    </source>
</reference>
<dbReference type="GO" id="GO:0006744">
    <property type="term" value="P:ubiquinone biosynthetic process"/>
    <property type="evidence" value="ECO:0007669"/>
    <property type="project" value="TreeGrafter"/>
</dbReference>
<dbReference type="Proteomes" id="UP000030653">
    <property type="component" value="Unassembled WGS sequence"/>
</dbReference>
<dbReference type="PANTHER" id="PTHR43851:SF3">
    <property type="entry name" value="COENZYME Q8"/>
    <property type="match status" value="1"/>
</dbReference>
<dbReference type="InterPro" id="IPR004147">
    <property type="entry name" value="ABC1_dom"/>
</dbReference>
<dbReference type="SUPFAM" id="SSF56112">
    <property type="entry name" value="Protein kinase-like (PK-like)"/>
    <property type="match status" value="1"/>
</dbReference>
<dbReference type="GO" id="GO:0005524">
    <property type="term" value="F:ATP binding"/>
    <property type="evidence" value="ECO:0007669"/>
    <property type="project" value="UniProtKB-KW"/>
</dbReference>
<dbReference type="InterPro" id="IPR051409">
    <property type="entry name" value="Atypical_kinase_ADCK"/>
</dbReference>
<dbReference type="CDD" id="cd13970">
    <property type="entry name" value="ABC1_ADCK3"/>
    <property type="match status" value="1"/>
</dbReference>
<keyword evidence="3" id="KW-0547">Nucleotide-binding</keyword>
<dbReference type="GO" id="GO:0016740">
    <property type="term" value="F:transferase activity"/>
    <property type="evidence" value="ECO:0007669"/>
    <property type="project" value="UniProtKB-KW"/>
</dbReference>
<evidence type="ECO:0000313" key="8">
    <source>
        <dbReference type="Proteomes" id="UP000030653"/>
    </source>
</evidence>
<keyword evidence="4" id="KW-0067">ATP-binding</keyword>
<keyword evidence="8" id="KW-1185">Reference proteome</keyword>
<feature type="region of interest" description="Disordered" evidence="5">
    <location>
        <begin position="123"/>
        <end position="151"/>
    </location>
</feature>
<dbReference type="GeneID" id="63689161"/>
<dbReference type="STRING" id="1858805.M5FNB6"/>
<accession>M5FNB6</accession>
<dbReference type="InterPro" id="IPR011009">
    <property type="entry name" value="Kinase-like_dom_sf"/>
</dbReference>
<evidence type="ECO:0000256" key="1">
    <source>
        <dbReference type="ARBA" id="ARBA00009670"/>
    </source>
</evidence>
<name>M5FNB6_DACPD</name>
<feature type="domain" description="ABC1 atypical kinase-like" evidence="6">
    <location>
        <begin position="257"/>
        <end position="499"/>
    </location>
</feature>
<gene>
    <name evidence="7" type="ORF">DACRYDRAFT_25278</name>
</gene>
<protein>
    <submittedName>
        <fullName evidence="7">ABC1-domain-containing protein</fullName>
    </submittedName>
</protein>
<dbReference type="InterPro" id="IPR034646">
    <property type="entry name" value="ADCK3_dom"/>
</dbReference>
<feature type="compositionally biased region" description="Polar residues" evidence="5">
    <location>
        <begin position="42"/>
        <end position="54"/>
    </location>
</feature>
<evidence type="ECO:0000259" key="6">
    <source>
        <dbReference type="Pfam" id="PF03109"/>
    </source>
</evidence>
<dbReference type="HOGENOM" id="CLU_006533_9_0_1"/>
<evidence type="ECO:0000256" key="3">
    <source>
        <dbReference type="ARBA" id="ARBA00022741"/>
    </source>
</evidence>
<dbReference type="RefSeq" id="XP_040624058.1">
    <property type="nucleotide sequence ID" value="XM_040774099.1"/>
</dbReference>
<dbReference type="AlphaFoldDB" id="M5FNB6"/>
<comment type="similarity">
    <text evidence="1">Belongs to the protein kinase superfamily. ADCK protein kinase family.</text>
</comment>
<evidence type="ECO:0000256" key="4">
    <source>
        <dbReference type="ARBA" id="ARBA00022840"/>
    </source>
</evidence>
<proteinExistence type="inferred from homology"/>
<dbReference type="Pfam" id="PF03109">
    <property type="entry name" value="ABC1"/>
    <property type="match status" value="1"/>
</dbReference>
<dbReference type="PANTHER" id="PTHR43851">
    <property type="match status" value="1"/>
</dbReference>
<evidence type="ECO:0000256" key="2">
    <source>
        <dbReference type="ARBA" id="ARBA00022679"/>
    </source>
</evidence>
<evidence type="ECO:0000313" key="7">
    <source>
        <dbReference type="EMBL" id="EJT97160.1"/>
    </source>
</evidence>
<keyword evidence="2" id="KW-0808">Transferase</keyword>